<gene>
    <name evidence="6" type="ORF">L210DRAFT_3553822</name>
</gene>
<keyword evidence="1" id="KW-0547">Nucleotide-binding</keyword>
<dbReference type="Gene3D" id="3.40.50.300">
    <property type="entry name" value="P-loop containing nucleotide triphosphate hydrolases"/>
    <property type="match status" value="1"/>
</dbReference>
<keyword evidence="7" id="KW-1185">Reference proteome</keyword>
<evidence type="ECO:0000313" key="7">
    <source>
        <dbReference type="Proteomes" id="UP001194468"/>
    </source>
</evidence>
<evidence type="ECO:0000313" key="6">
    <source>
        <dbReference type="EMBL" id="KAF8434366.1"/>
    </source>
</evidence>
<dbReference type="SUPFAM" id="SSF52540">
    <property type="entry name" value="P-loop containing nucleoside triphosphate hydrolases"/>
    <property type="match status" value="1"/>
</dbReference>
<evidence type="ECO:0000256" key="2">
    <source>
        <dbReference type="ARBA" id="ARBA00023134"/>
    </source>
</evidence>
<dbReference type="PANTHER" id="PTHR11566">
    <property type="entry name" value="DYNAMIN"/>
    <property type="match status" value="1"/>
</dbReference>
<accession>A0AAD4BMP1</accession>
<dbReference type="Proteomes" id="UP001194468">
    <property type="component" value="Unassembled WGS sequence"/>
</dbReference>
<dbReference type="Pfam" id="PF02212">
    <property type="entry name" value="GED"/>
    <property type="match status" value="1"/>
</dbReference>
<feature type="region of interest" description="Disordered" evidence="3">
    <location>
        <begin position="438"/>
        <end position="467"/>
    </location>
</feature>
<reference evidence="6" key="2">
    <citation type="journal article" date="2020" name="Nat. Commun.">
        <title>Large-scale genome sequencing of mycorrhizal fungi provides insights into the early evolution of symbiotic traits.</title>
        <authorList>
            <person name="Miyauchi S."/>
            <person name="Kiss E."/>
            <person name="Kuo A."/>
            <person name="Drula E."/>
            <person name="Kohler A."/>
            <person name="Sanchez-Garcia M."/>
            <person name="Morin E."/>
            <person name="Andreopoulos B."/>
            <person name="Barry K.W."/>
            <person name="Bonito G."/>
            <person name="Buee M."/>
            <person name="Carver A."/>
            <person name="Chen C."/>
            <person name="Cichocki N."/>
            <person name="Clum A."/>
            <person name="Culley D."/>
            <person name="Crous P.W."/>
            <person name="Fauchery L."/>
            <person name="Girlanda M."/>
            <person name="Hayes R.D."/>
            <person name="Keri Z."/>
            <person name="LaButti K."/>
            <person name="Lipzen A."/>
            <person name="Lombard V."/>
            <person name="Magnuson J."/>
            <person name="Maillard F."/>
            <person name="Murat C."/>
            <person name="Nolan M."/>
            <person name="Ohm R.A."/>
            <person name="Pangilinan J."/>
            <person name="Pereira M.F."/>
            <person name="Perotto S."/>
            <person name="Peter M."/>
            <person name="Pfister S."/>
            <person name="Riley R."/>
            <person name="Sitrit Y."/>
            <person name="Stielow J.B."/>
            <person name="Szollosi G."/>
            <person name="Zifcakova L."/>
            <person name="Stursova M."/>
            <person name="Spatafora J.W."/>
            <person name="Tedersoo L."/>
            <person name="Vaario L.M."/>
            <person name="Yamada A."/>
            <person name="Yan M."/>
            <person name="Wang P."/>
            <person name="Xu J."/>
            <person name="Bruns T."/>
            <person name="Baldrian P."/>
            <person name="Vilgalys R."/>
            <person name="Dunand C."/>
            <person name="Henrissat B."/>
            <person name="Grigoriev I.V."/>
            <person name="Hibbett D."/>
            <person name="Nagy L.G."/>
            <person name="Martin F.M."/>
        </authorList>
    </citation>
    <scope>NUCLEOTIDE SEQUENCE</scope>
    <source>
        <strain evidence="6">BED1</strain>
    </source>
</reference>
<dbReference type="GO" id="GO:0005737">
    <property type="term" value="C:cytoplasm"/>
    <property type="evidence" value="ECO:0007669"/>
    <property type="project" value="TreeGrafter"/>
</dbReference>
<keyword evidence="2" id="KW-0342">GTP-binding</keyword>
<dbReference type="InterPro" id="IPR020850">
    <property type="entry name" value="GED_dom"/>
</dbReference>
<proteinExistence type="predicted"/>
<feature type="domain" description="GED" evidence="4">
    <location>
        <begin position="678"/>
        <end position="770"/>
    </location>
</feature>
<dbReference type="AlphaFoldDB" id="A0AAD4BMP1"/>
<dbReference type="GO" id="GO:0005874">
    <property type="term" value="C:microtubule"/>
    <property type="evidence" value="ECO:0007669"/>
    <property type="project" value="TreeGrafter"/>
</dbReference>
<dbReference type="GO" id="GO:0016020">
    <property type="term" value="C:membrane"/>
    <property type="evidence" value="ECO:0007669"/>
    <property type="project" value="TreeGrafter"/>
</dbReference>
<dbReference type="InterPro" id="IPR045063">
    <property type="entry name" value="Dynamin_N"/>
</dbReference>
<dbReference type="PROSITE" id="PS51718">
    <property type="entry name" value="G_DYNAMIN_2"/>
    <property type="match status" value="1"/>
</dbReference>
<sequence>MKTGNLDSDSDVVVGLSDSSNSQHRKDMLELINRLHDTGVQTDIDLPMIAVIGSQSAGKSSLIESISGITLPRSAGTCTRCPTECKLSHSDLPWSCDIKLHFHTDSMGVPIPVCLVPFGSPITSKSLVEDRIRRAQRAILNPSQKPDDYLHDGFPEENELSFSKNYVSLEISGKDLADLSFVDLPGLIASVGARGDDRDIELVKSLVTSYIEKPSCVILLTVACETDFENQGAYHLAKSFDPQGKRTVGVLTKPDRIPAGEEHRWLKIIRNETEPLVNNWYCVRQPSSQVLSKGITWAEARRREEDYFTITPPWCSLESQYQNYLRTRNLTERLSIILSELVAKRLPEIQDELVNTIRETEAEISKLPRAPSNDPVSEVMQALSAFSRELSRRVEGTPDENGLLQTIRPHQQAFRRAIRSTAPNFVPWEEKKAGKKLPKAEFLQDEEGEAEEAEEAEEEENQTRPAKKIRIEQHIHIDEVLERAASACTRELPDSYPFVVQQAFIKEFTIKWRQPSMDLFDRVYTILKVDVDRLVEEHFAHMGKGLAKQSVLMIVNDHLDRAAIQSKAKIEWLLSLEQVPTTLNAHYFSDYKDKFLAFYRARRNNNDLMLKLKQAETTSQIQSTSTQQSPHKRGTVFSSDASQRDAVYKALSALSELGIQVKATDLAKLSPPDPMEQALHIMASVRGYFQVAYKRFADMVPMAIDHEIILGLQRGIDEALREGLQITGPDGYSRCKSIVEEFSTIASTRQELQKKMERLQAARQELRKLM</sequence>
<dbReference type="InterPro" id="IPR022812">
    <property type="entry name" value="Dynamin"/>
</dbReference>
<dbReference type="Pfam" id="PF00350">
    <property type="entry name" value="Dynamin_N"/>
    <property type="match status" value="1"/>
</dbReference>
<comment type="caution">
    <text evidence="6">The sequence shown here is derived from an EMBL/GenBank/DDBJ whole genome shotgun (WGS) entry which is preliminary data.</text>
</comment>
<reference evidence="6" key="1">
    <citation type="submission" date="2019-10" db="EMBL/GenBank/DDBJ databases">
        <authorList>
            <consortium name="DOE Joint Genome Institute"/>
            <person name="Kuo A."/>
            <person name="Miyauchi S."/>
            <person name="Kiss E."/>
            <person name="Drula E."/>
            <person name="Kohler A."/>
            <person name="Sanchez-Garcia M."/>
            <person name="Andreopoulos B."/>
            <person name="Barry K.W."/>
            <person name="Bonito G."/>
            <person name="Buee M."/>
            <person name="Carver A."/>
            <person name="Chen C."/>
            <person name="Cichocki N."/>
            <person name="Clum A."/>
            <person name="Culley D."/>
            <person name="Crous P.W."/>
            <person name="Fauchery L."/>
            <person name="Girlanda M."/>
            <person name="Hayes R."/>
            <person name="Keri Z."/>
            <person name="LaButti K."/>
            <person name="Lipzen A."/>
            <person name="Lombard V."/>
            <person name="Magnuson J."/>
            <person name="Maillard F."/>
            <person name="Morin E."/>
            <person name="Murat C."/>
            <person name="Nolan M."/>
            <person name="Ohm R."/>
            <person name="Pangilinan J."/>
            <person name="Pereira M."/>
            <person name="Perotto S."/>
            <person name="Peter M."/>
            <person name="Riley R."/>
            <person name="Sitrit Y."/>
            <person name="Stielow B."/>
            <person name="Szollosi G."/>
            <person name="Zifcakova L."/>
            <person name="Stursova M."/>
            <person name="Spatafora J.W."/>
            <person name="Tedersoo L."/>
            <person name="Vaario L.-M."/>
            <person name="Yamada A."/>
            <person name="Yan M."/>
            <person name="Wang P."/>
            <person name="Xu J."/>
            <person name="Bruns T."/>
            <person name="Baldrian P."/>
            <person name="Vilgalys R."/>
            <person name="Henrissat B."/>
            <person name="Grigoriev I.V."/>
            <person name="Hibbett D."/>
            <person name="Nagy L.G."/>
            <person name="Martin F.M."/>
        </authorList>
    </citation>
    <scope>NUCLEOTIDE SEQUENCE</scope>
    <source>
        <strain evidence="6">BED1</strain>
    </source>
</reference>
<dbReference type="InterPro" id="IPR001401">
    <property type="entry name" value="Dynamin_GTPase"/>
</dbReference>
<dbReference type="GO" id="GO:0005525">
    <property type="term" value="F:GTP binding"/>
    <property type="evidence" value="ECO:0007669"/>
    <property type="project" value="InterPro"/>
</dbReference>
<organism evidence="6 7">
    <name type="scientific">Boletus edulis BED1</name>
    <dbReference type="NCBI Taxonomy" id="1328754"/>
    <lineage>
        <taxon>Eukaryota</taxon>
        <taxon>Fungi</taxon>
        <taxon>Dikarya</taxon>
        <taxon>Basidiomycota</taxon>
        <taxon>Agaricomycotina</taxon>
        <taxon>Agaricomycetes</taxon>
        <taxon>Agaricomycetidae</taxon>
        <taxon>Boletales</taxon>
        <taxon>Boletineae</taxon>
        <taxon>Boletaceae</taxon>
        <taxon>Boletoideae</taxon>
        <taxon>Boletus</taxon>
    </lineage>
</organism>
<dbReference type="PROSITE" id="PS51388">
    <property type="entry name" value="GED"/>
    <property type="match status" value="1"/>
</dbReference>
<name>A0AAD4BMP1_BOLED</name>
<dbReference type="GO" id="GO:0003924">
    <property type="term" value="F:GTPase activity"/>
    <property type="evidence" value="ECO:0007669"/>
    <property type="project" value="InterPro"/>
</dbReference>
<dbReference type="InterPro" id="IPR030381">
    <property type="entry name" value="G_DYNAMIN_dom"/>
</dbReference>
<evidence type="ECO:0000259" key="5">
    <source>
        <dbReference type="PROSITE" id="PS51718"/>
    </source>
</evidence>
<dbReference type="EMBL" id="WHUW01000029">
    <property type="protein sequence ID" value="KAF8434366.1"/>
    <property type="molecule type" value="Genomic_DNA"/>
</dbReference>
<dbReference type="SMART" id="SM00053">
    <property type="entry name" value="DYNc"/>
    <property type="match status" value="1"/>
</dbReference>
<keyword evidence="6" id="KW-0378">Hydrolase</keyword>
<evidence type="ECO:0000259" key="4">
    <source>
        <dbReference type="PROSITE" id="PS51388"/>
    </source>
</evidence>
<evidence type="ECO:0000256" key="3">
    <source>
        <dbReference type="SAM" id="MobiDB-lite"/>
    </source>
</evidence>
<dbReference type="CDD" id="cd08771">
    <property type="entry name" value="DLP_1"/>
    <property type="match status" value="1"/>
</dbReference>
<dbReference type="Pfam" id="PF01031">
    <property type="entry name" value="Dynamin_M"/>
    <property type="match status" value="1"/>
</dbReference>
<protein>
    <submittedName>
        <fullName evidence="6">P-loop containing nucleoside triphosphate hydrolase protein</fullName>
    </submittedName>
</protein>
<dbReference type="InterPro" id="IPR003130">
    <property type="entry name" value="GED"/>
</dbReference>
<evidence type="ECO:0000256" key="1">
    <source>
        <dbReference type="ARBA" id="ARBA00022741"/>
    </source>
</evidence>
<feature type="compositionally biased region" description="Acidic residues" evidence="3">
    <location>
        <begin position="443"/>
        <end position="460"/>
    </location>
</feature>
<dbReference type="Gene3D" id="1.20.120.1240">
    <property type="entry name" value="Dynamin, middle domain"/>
    <property type="match status" value="1"/>
</dbReference>
<feature type="domain" description="Dynamin-type G" evidence="5">
    <location>
        <begin position="43"/>
        <end position="347"/>
    </location>
</feature>
<dbReference type="InterPro" id="IPR000375">
    <property type="entry name" value="Dynamin_stalk"/>
</dbReference>
<dbReference type="PRINTS" id="PR00195">
    <property type="entry name" value="DYNAMIN"/>
</dbReference>
<dbReference type="InterPro" id="IPR027417">
    <property type="entry name" value="P-loop_NTPase"/>
</dbReference>
<dbReference type="GO" id="GO:0008017">
    <property type="term" value="F:microtubule binding"/>
    <property type="evidence" value="ECO:0007669"/>
    <property type="project" value="TreeGrafter"/>
</dbReference>